<dbReference type="PANTHER" id="PTHR31029:SF4">
    <property type="entry name" value="CYCLIN-DEPENDENT KINASE-LIKE PROTEIN"/>
    <property type="match status" value="1"/>
</dbReference>
<evidence type="ECO:0000256" key="2">
    <source>
        <dbReference type="SAM" id="MobiDB-lite"/>
    </source>
</evidence>
<accession>A0A4S4ESQ9</accession>
<gene>
    <name evidence="3" type="ORF">TEA_021954</name>
</gene>
<keyword evidence="1" id="KW-0175">Coiled coil</keyword>
<dbReference type="Proteomes" id="UP000306102">
    <property type="component" value="Unassembled WGS sequence"/>
</dbReference>
<proteinExistence type="predicted"/>
<keyword evidence="4" id="KW-1185">Reference proteome</keyword>
<comment type="caution">
    <text evidence="3">The sequence shown here is derived from an EMBL/GenBank/DDBJ whole genome shotgun (WGS) entry which is preliminary data.</text>
</comment>
<feature type="region of interest" description="Disordered" evidence="2">
    <location>
        <begin position="49"/>
        <end position="71"/>
    </location>
</feature>
<name>A0A4S4ESQ9_CAMSN</name>
<evidence type="ECO:0008006" key="5">
    <source>
        <dbReference type="Google" id="ProtNLM"/>
    </source>
</evidence>
<dbReference type="PANTHER" id="PTHR31029">
    <property type="entry name" value="CYCLIN-DEPENDENT KINASE-LIKE PROTEIN"/>
    <property type="match status" value="1"/>
</dbReference>
<dbReference type="EMBL" id="SDRB02002425">
    <property type="protein sequence ID" value="THG19435.1"/>
    <property type="molecule type" value="Genomic_DNA"/>
</dbReference>
<evidence type="ECO:0000313" key="3">
    <source>
        <dbReference type="EMBL" id="THG19435.1"/>
    </source>
</evidence>
<feature type="coiled-coil region" evidence="1">
    <location>
        <begin position="204"/>
        <end position="252"/>
    </location>
</feature>
<organism evidence="3 4">
    <name type="scientific">Camellia sinensis var. sinensis</name>
    <name type="common">China tea</name>
    <dbReference type="NCBI Taxonomy" id="542762"/>
    <lineage>
        <taxon>Eukaryota</taxon>
        <taxon>Viridiplantae</taxon>
        <taxon>Streptophyta</taxon>
        <taxon>Embryophyta</taxon>
        <taxon>Tracheophyta</taxon>
        <taxon>Spermatophyta</taxon>
        <taxon>Magnoliopsida</taxon>
        <taxon>eudicotyledons</taxon>
        <taxon>Gunneridae</taxon>
        <taxon>Pentapetalae</taxon>
        <taxon>asterids</taxon>
        <taxon>Ericales</taxon>
        <taxon>Theaceae</taxon>
        <taxon>Camellia</taxon>
    </lineage>
</organism>
<reference evidence="3 4" key="1">
    <citation type="journal article" date="2018" name="Proc. Natl. Acad. Sci. U.S.A.">
        <title>Draft genome sequence of Camellia sinensis var. sinensis provides insights into the evolution of the tea genome and tea quality.</title>
        <authorList>
            <person name="Wei C."/>
            <person name="Yang H."/>
            <person name="Wang S."/>
            <person name="Zhao J."/>
            <person name="Liu C."/>
            <person name="Gao L."/>
            <person name="Xia E."/>
            <person name="Lu Y."/>
            <person name="Tai Y."/>
            <person name="She G."/>
            <person name="Sun J."/>
            <person name="Cao H."/>
            <person name="Tong W."/>
            <person name="Gao Q."/>
            <person name="Li Y."/>
            <person name="Deng W."/>
            <person name="Jiang X."/>
            <person name="Wang W."/>
            <person name="Chen Q."/>
            <person name="Zhang S."/>
            <person name="Li H."/>
            <person name="Wu J."/>
            <person name="Wang P."/>
            <person name="Li P."/>
            <person name="Shi C."/>
            <person name="Zheng F."/>
            <person name="Jian J."/>
            <person name="Huang B."/>
            <person name="Shan D."/>
            <person name="Shi M."/>
            <person name="Fang C."/>
            <person name="Yue Y."/>
            <person name="Li F."/>
            <person name="Li D."/>
            <person name="Wei S."/>
            <person name="Han B."/>
            <person name="Jiang C."/>
            <person name="Yin Y."/>
            <person name="Xia T."/>
            <person name="Zhang Z."/>
            <person name="Bennetzen J.L."/>
            <person name="Zhao S."/>
            <person name="Wan X."/>
        </authorList>
    </citation>
    <scope>NUCLEOTIDE SEQUENCE [LARGE SCALE GENOMIC DNA]</scope>
    <source>
        <strain evidence="4">cv. Shuchazao</strain>
        <tissue evidence="3">Leaf</tissue>
    </source>
</reference>
<feature type="region of interest" description="Disordered" evidence="2">
    <location>
        <begin position="105"/>
        <end position="145"/>
    </location>
</feature>
<dbReference type="InterPro" id="IPR042316">
    <property type="entry name" value="IRKI-like"/>
</dbReference>
<evidence type="ECO:0000313" key="4">
    <source>
        <dbReference type="Proteomes" id="UP000306102"/>
    </source>
</evidence>
<protein>
    <recommendedName>
        <fullName evidence="5">DUF641 domain-containing protein</fullName>
    </recommendedName>
</protein>
<dbReference type="AlphaFoldDB" id="A0A4S4ESQ9"/>
<evidence type="ECO:0000256" key="1">
    <source>
        <dbReference type="SAM" id="Coils"/>
    </source>
</evidence>
<sequence>MYKQFNFDCWKQRNPSSVGSKEILDFQRISLGVDNPSFLFCRSQAKPRQQFEPELEDDRATRMTGGRSPKLGMAKELQSKRVMVTIQECEDEEFEECSDFKAPSSRYTNKAEAESKHHPTPLHQPSSRRRRQEFSHGSDDGVSCYKCRPSHREKISVVPLDNNGVTRRHSSSSPNGLFKSILCSLTKKSPRIPPPEEEQWKSAAAELSQKLIQATRKRDEALLEASRLKSSMAELEEKLNNLKIYCHNLNSGLEMCTNNHTNRENLIQHFMDSVSEAQSRVRLLSRSLTIHLRQMRTTKVLDRISLLLQPYDINLSLSKNPRALILYLEALLNKAFYEDFESIGFQKSAPSQILNPIERCEANFASFNRLQGLTWDGVLSKGTRHFSEEFSMFCDRKMSEIVAMLGWDHVWPEQLLRDFFGAAKGVWLVHHLANSVHPSLTIFRVDKGVIFDEVYMEDMNGSGGGNDKAPKLVPIMVQIMVTPGFYLYGNVLKSKMLCKYNNNNNNDGGEKGLNSSPV</sequence>